<name>A0A3E3I8U9_9FIRM</name>
<comment type="caution">
    <text evidence="3">The sequence shown here is derived from an EMBL/GenBank/DDBJ whole genome shotgun (WGS) entry which is preliminary data.</text>
</comment>
<protein>
    <submittedName>
        <fullName evidence="3">Oxidoreductase</fullName>
    </submittedName>
</protein>
<feature type="domain" description="GFO/IDH/MocA-like oxidoreductase" evidence="2">
    <location>
        <begin position="134"/>
        <end position="258"/>
    </location>
</feature>
<dbReference type="SUPFAM" id="SSF51735">
    <property type="entry name" value="NAD(P)-binding Rossmann-fold domains"/>
    <property type="match status" value="1"/>
</dbReference>
<dbReference type="GeneID" id="97986426"/>
<evidence type="ECO:0000259" key="2">
    <source>
        <dbReference type="Pfam" id="PF22725"/>
    </source>
</evidence>
<accession>A0A3E3I8U9</accession>
<reference evidence="3 4" key="1">
    <citation type="submission" date="2018-08" db="EMBL/GenBank/DDBJ databases">
        <title>A genome reference for cultivated species of the human gut microbiota.</title>
        <authorList>
            <person name="Zou Y."/>
            <person name="Xue W."/>
            <person name="Luo G."/>
        </authorList>
    </citation>
    <scope>NUCLEOTIDE SEQUENCE [LARGE SCALE GENOMIC DNA]</scope>
    <source>
        <strain evidence="3 4">TF05-5AC</strain>
    </source>
</reference>
<sequence>MIHGKIAVCVVGAGRAGMIHAVNFAKHVPQTILAAIVDTDRTAAKAAAEKLGAENYYTSCNEALSDERIDAFIVVSPTKYHMETVKAIAASGKHILCEKPMAMTENECDEMIRVCQENKVKLQIGFMRRFDESFRQAKEMVDCGEIGDVVMVRSNTRGPSIPKPWMYDIKKSNGPLAEVNSHDIDTMRWFTGSEFQTLYAVGGNYRCPDARTEFPDFYDNVVLAASFANGMQGILDGAQGVGYAYDAKVEVLGTKGCISIGSVRGKDVLLCSSATQKGNYPLVESWRNLFKDAYLKEDRAFIDCIVQDTEPFVTGMDGKMAVRVVNAGNISIMEKRMVTL</sequence>
<dbReference type="AlphaFoldDB" id="A0A3E3I8U9"/>
<dbReference type="EMBL" id="QVLV01000003">
    <property type="protein sequence ID" value="RGE63489.1"/>
    <property type="molecule type" value="Genomic_DNA"/>
</dbReference>
<evidence type="ECO:0000313" key="4">
    <source>
        <dbReference type="Proteomes" id="UP000260812"/>
    </source>
</evidence>
<proteinExistence type="predicted"/>
<dbReference type="Gene3D" id="3.40.50.720">
    <property type="entry name" value="NAD(P)-binding Rossmann-like Domain"/>
    <property type="match status" value="1"/>
</dbReference>
<organism evidence="3 4">
    <name type="scientific">Eisenbergiella massiliensis</name>
    <dbReference type="NCBI Taxonomy" id="1720294"/>
    <lineage>
        <taxon>Bacteria</taxon>
        <taxon>Bacillati</taxon>
        <taxon>Bacillota</taxon>
        <taxon>Clostridia</taxon>
        <taxon>Lachnospirales</taxon>
        <taxon>Lachnospiraceae</taxon>
        <taxon>Eisenbergiella</taxon>
    </lineage>
</organism>
<dbReference type="InterPro" id="IPR055170">
    <property type="entry name" value="GFO_IDH_MocA-like_dom"/>
</dbReference>
<dbReference type="Pfam" id="PF22725">
    <property type="entry name" value="GFO_IDH_MocA_C3"/>
    <property type="match status" value="1"/>
</dbReference>
<dbReference type="SUPFAM" id="SSF55347">
    <property type="entry name" value="Glyceraldehyde-3-phosphate dehydrogenase-like, C-terminal domain"/>
    <property type="match status" value="1"/>
</dbReference>
<dbReference type="RefSeq" id="WP_117544086.1">
    <property type="nucleotide sequence ID" value="NZ_QVLV01000003.1"/>
</dbReference>
<dbReference type="InterPro" id="IPR036291">
    <property type="entry name" value="NAD(P)-bd_dom_sf"/>
</dbReference>
<feature type="domain" description="Gfo/Idh/MocA-like oxidoreductase N-terminal" evidence="1">
    <location>
        <begin position="7"/>
        <end position="126"/>
    </location>
</feature>
<evidence type="ECO:0000313" key="3">
    <source>
        <dbReference type="EMBL" id="RGE63489.1"/>
    </source>
</evidence>
<evidence type="ECO:0000259" key="1">
    <source>
        <dbReference type="Pfam" id="PF01408"/>
    </source>
</evidence>
<dbReference type="Gene3D" id="3.30.360.10">
    <property type="entry name" value="Dihydrodipicolinate Reductase, domain 2"/>
    <property type="match status" value="1"/>
</dbReference>
<dbReference type="InterPro" id="IPR000683">
    <property type="entry name" value="Gfo/Idh/MocA-like_OxRdtase_N"/>
</dbReference>
<keyword evidence="4" id="KW-1185">Reference proteome</keyword>
<dbReference type="PANTHER" id="PTHR43377">
    <property type="entry name" value="BILIVERDIN REDUCTASE A"/>
    <property type="match status" value="1"/>
</dbReference>
<dbReference type="Proteomes" id="UP000260812">
    <property type="component" value="Unassembled WGS sequence"/>
</dbReference>
<dbReference type="PANTHER" id="PTHR43377:SF1">
    <property type="entry name" value="BILIVERDIN REDUCTASE A"/>
    <property type="match status" value="1"/>
</dbReference>
<dbReference type="GO" id="GO:0000166">
    <property type="term" value="F:nucleotide binding"/>
    <property type="evidence" value="ECO:0007669"/>
    <property type="project" value="InterPro"/>
</dbReference>
<dbReference type="InterPro" id="IPR051450">
    <property type="entry name" value="Gfo/Idh/MocA_Oxidoreductases"/>
</dbReference>
<gene>
    <name evidence="3" type="ORF">DXC51_05910</name>
</gene>
<dbReference type="Pfam" id="PF01408">
    <property type="entry name" value="GFO_IDH_MocA"/>
    <property type="match status" value="1"/>
</dbReference>